<dbReference type="EMBL" id="SWLB01000010">
    <property type="protein sequence ID" value="KAF3333398.1"/>
    <property type="molecule type" value="Genomic_DNA"/>
</dbReference>
<dbReference type="InterPro" id="IPR009057">
    <property type="entry name" value="Homeodomain-like_sf"/>
</dbReference>
<keyword evidence="6" id="KW-0804">Transcription</keyword>
<dbReference type="OrthoDB" id="10056939at2759"/>
<dbReference type="GO" id="GO:0006355">
    <property type="term" value="P:regulation of DNA-templated transcription"/>
    <property type="evidence" value="ECO:0007669"/>
    <property type="project" value="InterPro"/>
</dbReference>
<evidence type="ECO:0000259" key="9">
    <source>
        <dbReference type="PROSITE" id="PS50071"/>
    </source>
</evidence>
<reference evidence="10" key="1">
    <citation type="submission" date="2020-01" db="EMBL/GenBank/DDBJ databases">
        <title>Genome sequence of Kobresia littledalei, the first chromosome-level genome in the family Cyperaceae.</title>
        <authorList>
            <person name="Qu G."/>
        </authorList>
    </citation>
    <scope>NUCLEOTIDE SEQUENCE</scope>
    <source>
        <strain evidence="10">C.B.Clarke</strain>
        <tissue evidence="10">Leaf</tissue>
    </source>
</reference>
<comment type="subcellular location">
    <subcellularLocation>
        <location evidence="1 8">Nucleus</location>
    </subcellularLocation>
</comment>
<proteinExistence type="inferred from homology"/>
<feature type="domain" description="Homeobox" evidence="9">
    <location>
        <begin position="337"/>
        <end position="400"/>
    </location>
</feature>
<dbReference type="Gene3D" id="1.10.10.60">
    <property type="entry name" value="Homeodomain-like"/>
    <property type="match status" value="1"/>
</dbReference>
<dbReference type="PANTHER" id="PTHR11850">
    <property type="entry name" value="HOMEOBOX PROTEIN TRANSCRIPTION FACTORS"/>
    <property type="match status" value="1"/>
</dbReference>
<evidence type="ECO:0000256" key="6">
    <source>
        <dbReference type="ARBA" id="ARBA00023163"/>
    </source>
</evidence>
<dbReference type="SUPFAM" id="SSF46689">
    <property type="entry name" value="Homeodomain-like"/>
    <property type="match status" value="1"/>
</dbReference>
<organism evidence="10 11">
    <name type="scientific">Carex littledalei</name>
    <dbReference type="NCBI Taxonomy" id="544730"/>
    <lineage>
        <taxon>Eukaryota</taxon>
        <taxon>Viridiplantae</taxon>
        <taxon>Streptophyta</taxon>
        <taxon>Embryophyta</taxon>
        <taxon>Tracheophyta</taxon>
        <taxon>Spermatophyta</taxon>
        <taxon>Magnoliopsida</taxon>
        <taxon>Liliopsida</taxon>
        <taxon>Poales</taxon>
        <taxon>Cyperaceae</taxon>
        <taxon>Cyperoideae</taxon>
        <taxon>Cariceae</taxon>
        <taxon>Carex</taxon>
        <taxon>Carex subgen. Euthyceras</taxon>
    </lineage>
</organism>
<evidence type="ECO:0000256" key="4">
    <source>
        <dbReference type="ARBA" id="ARBA00023125"/>
    </source>
</evidence>
<dbReference type="PROSITE" id="PS50071">
    <property type="entry name" value="HOMEOBOX_2"/>
    <property type="match status" value="1"/>
</dbReference>
<dbReference type="AlphaFoldDB" id="A0A833REK1"/>
<comment type="similarity">
    <text evidence="2">Belongs to the TALE/BELL homeobox family.</text>
</comment>
<gene>
    <name evidence="10" type="ORF">FCM35_KLT01089</name>
</gene>
<evidence type="ECO:0000256" key="5">
    <source>
        <dbReference type="ARBA" id="ARBA00023155"/>
    </source>
</evidence>
<dbReference type="Proteomes" id="UP000623129">
    <property type="component" value="Unassembled WGS sequence"/>
</dbReference>
<evidence type="ECO:0000256" key="1">
    <source>
        <dbReference type="ARBA" id="ARBA00004123"/>
    </source>
</evidence>
<evidence type="ECO:0000256" key="3">
    <source>
        <dbReference type="ARBA" id="ARBA00023015"/>
    </source>
</evidence>
<evidence type="ECO:0000313" key="10">
    <source>
        <dbReference type="EMBL" id="KAF3333398.1"/>
    </source>
</evidence>
<evidence type="ECO:0000256" key="7">
    <source>
        <dbReference type="ARBA" id="ARBA00023242"/>
    </source>
</evidence>
<dbReference type="Pfam" id="PF07526">
    <property type="entry name" value="POX"/>
    <property type="match status" value="1"/>
</dbReference>
<dbReference type="GO" id="GO:0005634">
    <property type="term" value="C:nucleus"/>
    <property type="evidence" value="ECO:0007669"/>
    <property type="project" value="UniProtKB-SubCell"/>
</dbReference>
<evidence type="ECO:0000313" key="11">
    <source>
        <dbReference type="Proteomes" id="UP000623129"/>
    </source>
</evidence>
<sequence>MNNFLLPNTDFFCEPALPFPSNCMPHGTDSSYSTDFIQNNILLGPPHFQETITYMEETSINPSDSCITANSSSNFAIQPSFAGSFLFTPKKDLNFYYENLNPQEPTFVIPPSYYIANNELSLTLGSQLSEPSCSNLSHVTGFESGQLPFHRPNNCSHVKSKYLQVVQQILSEVTSYVLADTACAFNSPSTQPVRSSRGAVSGVDSSEMLGLEEEAGSVTCADVDMEGNFVQQEINASRAELLRMLQLVDNQYNKCLDEIQNIISKFNALTDLHNSRNIVAPFAHLTISSLYKQLRKRITREIVSLPKYNTSKDTTFESSFIKNWASQKDKQLKRTELQIWRPQRGLPEKSVSVLKAWMFQNFLRPYPSDNEKDVLAVKSGLTRSQVSNWFINARVRLWKPMIEEMYAEVYKTKENEEGNSAAGLFV</sequence>
<dbReference type="InterPro" id="IPR001356">
    <property type="entry name" value="HD"/>
</dbReference>
<keyword evidence="11" id="KW-1185">Reference proteome</keyword>
<dbReference type="InterPro" id="IPR006563">
    <property type="entry name" value="POX_dom"/>
</dbReference>
<name>A0A833REK1_9POAL</name>
<comment type="caution">
    <text evidence="10">The sequence shown here is derived from an EMBL/GenBank/DDBJ whole genome shotgun (WGS) entry which is preliminary data.</text>
</comment>
<dbReference type="Pfam" id="PF05920">
    <property type="entry name" value="Homeobox_KN"/>
    <property type="match status" value="1"/>
</dbReference>
<keyword evidence="5 8" id="KW-0371">Homeobox</keyword>
<evidence type="ECO:0000256" key="2">
    <source>
        <dbReference type="ARBA" id="ARBA00006454"/>
    </source>
</evidence>
<dbReference type="SMART" id="SM00574">
    <property type="entry name" value="POX"/>
    <property type="match status" value="1"/>
</dbReference>
<keyword evidence="3" id="KW-0805">Transcription regulation</keyword>
<dbReference type="GO" id="GO:0003677">
    <property type="term" value="F:DNA binding"/>
    <property type="evidence" value="ECO:0007669"/>
    <property type="project" value="UniProtKB-UniRule"/>
</dbReference>
<keyword evidence="7 8" id="KW-0539">Nucleus</keyword>
<dbReference type="InterPro" id="IPR008422">
    <property type="entry name" value="KN_HD"/>
</dbReference>
<dbReference type="CDD" id="cd00086">
    <property type="entry name" value="homeodomain"/>
    <property type="match status" value="1"/>
</dbReference>
<protein>
    <submittedName>
        <fullName evidence="10">Homeobox protein ATH1</fullName>
    </submittedName>
</protein>
<accession>A0A833REK1</accession>
<keyword evidence="4 8" id="KW-0238">DNA-binding</keyword>
<feature type="DNA-binding region" description="Homeobox" evidence="8">
    <location>
        <begin position="339"/>
        <end position="401"/>
    </location>
</feature>
<evidence type="ECO:0000256" key="8">
    <source>
        <dbReference type="PROSITE-ProRule" id="PRU00108"/>
    </source>
</evidence>
<dbReference type="InterPro" id="IPR050224">
    <property type="entry name" value="TALE_homeobox"/>
</dbReference>
<dbReference type="SMART" id="SM00389">
    <property type="entry name" value="HOX"/>
    <property type="match status" value="1"/>
</dbReference>